<evidence type="ECO:0000313" key="4">
    <source>
        <dbReference type="EMBL" id="EFO85987.1"/>
    </source>
</evidence>
<dbReference type="PRINTS" id="PR00100">
    <property type="entry name" value="AOTCASE"/>
</dbReference>
<dbReference type="Gene3D" id="3.40.50.1370">
    <property type="entry name" value="Aspartate/ornithine carbamoyltransferase"/>
    <property type="match status" value="1"/>
</dbReference>
<protein>
    <recommendedName>
        <fullName evidence="3">Aspartate/ornithine carbamoyltransferase Asp/Orn-binding domain-containing protein</fullName>
    </recommendedName>
</protein>
<dbReference type="OrthoDB" id="434at2759"/>
<sequence length="133" mass="15167">MPQDVIDYVSSKANFTQKKFSSLSEGISHVDVVYVTRIQKERFTSESEYQKVKGSYVINAKLLNEAARDVDEQQSNLLVPTRSLPIVMHPMPRVDEIAVELDHDERAAYFRQAKNGMFVRMSILSLLLGKGYL</sequence>
<dbReference type="UniPathway" id="UPA00070">
    <property type="reaction ID" value="UER00116"/>
</dbReference>
<gene>
    <name evidence="4" type="ORF">CRE_01918</name>
</gene>
<dbReference type="GO" id="GO:0044205">
    <property type="term" value="P:'de novo' UMP biosynthetic process"/>
    <property type="evidence" value="ECO:0007669"/>
    <property type="project" value="UniProtKB-UniPathway"/>
</dbReference>
<feature type="domain" description="Aspartate/ornithine carbamoyltransferase Asp/Orn-binding" evidence="3">
    <location>
        <begin position="17"/>
        <end position="126"/>
    </location>
</feature>
<keyword evidence="1 2" id="KW-0808">Transferase</keyword>
<comment type="similarity">
    <text evidence="2">Belongs to the aspartate/ornithine carbamoyltransferase superfamily.</text>
</comment>
<dbReference type="GO" id="GO:0006520">
    <property type="term" value="P:amino acid metabolic process"/>
    <property type="evidence" value="ECO:0007669"/>
    <property type="project" value="InterPro"/>
</dbReference>
<dbReference type="InParanoid" id="E3LGA5"/>
<dbReference type="GO" id="GO:0016743">
    <property type="term" value="F:carboxyl- or carbamoyltransferase activity"/>
    <property type="evidence" value="ECO:0007669"/>
    <property type="project" value="InterPro"/>
</dbReference>
<dbReference type="SUPFAM" id="SSF53671">
    <property type="entry name" value="Aspartate/ornithine carbamoyltransferase"/>
    <property type="match status" value="1"/>
</dbReference>
<keyword evidence="5" id="KW-1185">Reference proteome</keyword>
<evidence type="ECO:0000259" key="3">
    <source>
        <dbReference type="Pfam" id="PF00185"/>
    </source>
</evidence>
<accession>E3LGA5</accession>
<evidence type="ECO:0000256" key="1">
    <source>
        <dbReference type="ARBA" id="ARBA00022679"/>
    </source>
</evidence>
<dbReference type="GO" id="GO:0016597">
    <property type="term" value="F:amino acid binding"/>
    <property type="evidence" value="ECO:0007669"/>
    <property type="project" value="InterPro"/>
</dbReference>
<dbReference type="InterPro" id="IPR006130">
    <property type="entry name" value="Asp/Orn_carbamoylTrfase"/>
</dbReference>
<dbReference type="AlphaFoldDB" id="E3LGA5"/>
<dbReference type="InterPro" id="IPR036901">
    <property type="entry name" value="Asp/Orn_carbamoylTrfase_sf"/>
</dbReference>
<organism evidence="5">
    <name type="scientific">Caenorhabditis remanei</name>
    <name type="common">Caenorhabditis vulgaris</name>
    <dbReference type="NCBI Taxonomy" id="31234"/>
    <lineage>
        <taxon>Eukaryota</taxon>
        <taxon>Metazoa</taxon>
        <taxon>Ecdysozoa</taxon>
        <taxon>Nematoda</taxon>
        <taxon>Chromadorea</taxon>
        <taxon>Rhabditida</taxon>
        <taxon>Rhabditina</taxon>
        <taxon>Rhabditomorpha</taxon>
        <taxon>Rhabditoidea</taxon>
        <taxon>Rhabditidae</taxon>
        <taxon>Peloderinae</taxon>
        <taxon>Caenorhabditis</taxon>
    </lineage>
</organism>
<dbReference type="eggNOG" id="KOG0370">
    <property type="taxonomic scope" value="Eukaryota"/>
</dbReference>
<dbReference type="Pfam" id="PF00185">
    <property type="entry name" value="OTCace"/>
    <property type="match status" value="1"/>
</dbReference>
<dbReference type="InterPro" id="IPR006131">
    <property type="entry name" value="Asp_carbamoyltransf_Asp/Orn-bd"/>
</dbReference>
<dbReference type="Proteomes" id="UP000008281">
    <property type="component" value="Unassembled WGS sequence"/>
</dbReference>
<evidence type="ECO:0000256" key="2">
    <source>
        <dbReference type="RuleBase" id="RU003634"/>
    </source>
</evidence>
<name>E3LGA5_CAERE</name>
<evidence type="ECO:0000313" key="5">
    <source>
        <dbReference type="Proteomes" id="UP000008281"/>
    </source>
</evidence>
<reference evidence="4" key="1">
    <citation type="submission" date="2007-07" db="EMBL/GenBank/DDBJ databases">
        <title>PCAP assembly of the Caenorhabditis remanei genome.</title>
        <authorList>
            <consortium name="The Caenorhabditis remanei Sequencing Consortium"/>
            <person name="Wilson R.K."/>
        </authorList>
    </citation>
    <scope>NUCLEOTIDE SEQUENCE [LARGE SCALE GENOMIC DNA]</scope>
    <source>
        <strain evidence="4">PB4641</strain>
    </source>
</reference>
<dbReference type="EMBL" id="DS268408">
    <property type="protein sequence ID" value="EFO85987.1"/>
    <property type="molecule type" value="Genomic_DNA"/>
</dbReference>
<dbReference type="STRING" id="31234.E3LGA5"/>
<dbReference type="HOGENOM" id="CLU_1908612_0_0_1"/>
<proteinExistence type="inferred from homology"/>